<dbReference type="InterPro" id="IPR036286">
    <property type="entry name" value="LexA/Signal_pep-like_sf"/>
</dbReference>
<dbReference type="SUPFAM" id="SSF51306">
    <property type="entry name" value="LexA/Signal peptidase"/>
    <property type="match status" value="1"/>
</dbReference>
<accession>A0A1I6ANS1</accession>
<reference evidence="2 3" key="1">
    <citation type="submission" date="2016-10" db="EMBL/GenBank/DDBJ databases">
        <authorList>
            <person name="de Groot N.N."/>
        </authorList>
    </citation>
    <scope>NUCLEOTIDE SEQUENCE [LARGE SCALE GENOMIC DNA]</scope>
    <source>
        <strain evidence="2 3">JCM 18415</strain>
    </source>
</reference>
<dbReference type="InterPro" id="IPR039418">
    <property type="entry name" value="LexA-like"/>
</dbReference>
<dbReference type="CDD" id="cd00093">
    <property type="entry name" value="HTH_XRE"/>
    <property type="match status" value="1"/>
</dbReference>
<evidence type="ECO:0000313" key="2">
    <source>
        <dbReference type="EMBL" id="SFQ70378.1"/>
    </source>
</evidence>
<dbReference type="PANTHER" id="PTHR33516:SF2">
    <property type="entry name" value="LEXA REPRESSOR-RELATED"/>
    <property type="match status" value="1"/>
</dbReference>
<dbReference type="InterPro" id="IPR001387">
    <property type="entry name" value="Cro/C1-type_HTH"/>
</dbReference>
<organism evidence="2 3">
    <name type="scientific">Halopseudomonas formosensis</name>
    <dbReference type="NCBI Taxonomy" id="1002526"/>
    <lineage>
        <taxon>Bacteria</taxon>
        <taxon>Pseudomonadati</taxon>
        <taxon>Pseudomonadota</taxon>
        <taxon>Gammaproteobacteria</taxon>
        <taxon>Pseudomonadales</taxon>
        <taxon>Pseudomonadaceae</taxon>
        <taxon>Halopseudomonas</taxon>
    </lineage>
</organism>
<name>A0A1I6ANS1_9GAMM</name>
<feature type="domain" description="Peptidase S24/S26A/S26B/S26C" evidence="1">
    <location>
        <begin position="86"/>
        <end position="204"/>
    </location>
</feature>
<dbReference type="RefSeq" id="WP_090537397.1">
    <property type="nucleotide sequence ID" value="NZ_FOYD01000002.1"/>
</dbReference>
<protein>
    <submittedName>
        <fullName evidence="2">SOS-response transcriptional repressor LexA (RecA-mediated autopeptidase)</fullName>
    </submittedName>
</protein>
<dbReference type="EMBL" id="FOYD01000002">
    <property type="protein sequence ID" value="SFQ70378.1"/>
    <property type="molecule type" value="Genomic_DNA"/>
</dbReference>
<proteinExistence type="predicted"/>
<dbReference type="InterPro" id="IPR015927">
    <property type="entry name" value="Peptidase_S24_S26A/B/C"/>
</dbReference>
<dbReference type="Pfam" id="PF00717">
    <property type="entry name" value="Peptidase_S24"/>
    <property type="match status" value="1"/>
</dbReference>
<evidence type="ECO:0000259" key="1">
    <source>
        <dbReference type="Pfam" id="PF00717"/>
    </source>
</evidence>
<gene>
    <name evidence="2" type="ORF">SAMN05216578_102274</name>
</gene>
<dbReference type="InterPro" id="IPR050077">
    <property type="entry name" value="LexA_repressor"/>
</dbReference>
<sequence length="211" mass="23707">MTIYDTRYKHVRHLLEQKDLKLKDLAERIGKSPGQVSSFAGTNPTKKIGDQIAREIEQAFTLPRGYLDSPFQHNVSPAGELGRKLPVIGSVMAGSFCEAFDEFNPGDAEEWIEAPGPVGPNAFVLRIEGVSMEPRFMEGDKVVIDPALDATPGSFVVAKRISDQAVTFKQLRREGDDFYLYALNEAWPERVIKLTEEWHICGRARWKISDL</sequence>
<dbReference type="Proteomes" id="UP000242815">
    <property type="component" value="Unassembled WGS sequence"/>
</dbReference>
<dbReference type="AlphaFoldDB" id="A0A1I6ANS1"/>
<dbReference type="STRING" id="1002526.SAMN05216578_102274"/>
<dbReference type="Gene3D" id="2.10.109.10">
    <property type="entry name" value="Umud Fragment, subunit A"/>
    <property type="match status" value="1"/>
</dbReference>
<evidence type="ECO:0000313" key="3">
    <source>
        <dbReference type="Proteomes" id="UP000242815"/>
    </source>
</evidence>
<dbReference type="PANTHER" id="PTHR33516">
    <property type="entry name" value="LEXA REPRESSOR"/>
    <property type="match status" value="1"/>
</dbReference>
<dbReference type="CDD" id="cd06529">
    <property type="entry name" value="S24_LexA-like"/>
    <property type="match status" value="1"/>
</dbReference>
<dbReference type="OrthoDB" id="9791537at2"/>